<feature type="binding site" evidence="7">
    <location>
        <position position="267"/>
    </location>
    <ligand>
        <name>ADP</name>
        <dbReference type="ChEBI" id="CHEBI:456216"/>
    </ligand>
</feature>
<evidence type="ECO:0000256" key="8">
    <source>
        <dbReference type="RuleBase" id="RU003733"/>
    </source>
</evidence>
<feature type="binding site" evidence="7">
    <location>
        <position position="85"/>
    </location>
    <ligand>
        <name>sn-glycerol 3-phosphate</name>
        <dbReference type="ChEBI" id="CHEBI:57597"/>
    </ligand>
</feature>
<evidence type="ECO:0000256" key="5">
    <source>
        <dbReference type="ARBA" id="ARBA00022798"/>
    </source>
</evidence>
<dbReference type="Pfam" id="PF02782">
    <property type="entry name" value="FGGY_C"/>
    <property type="match status" value="1"/>
</dbReference>
<keyword evidence="2 7" id="KW-0808">Transferase</keyword>
<evidence type="ECO:0000256" key="6">
    <source>
        <dbReference type="ARBA" id="ARBA00022840"/>
    </source>
</evidence>
<evidence type="ECO:0000256" key="1">
    <source>
        <dbReference type="ARBA" id="ARBA00009156"/>
    </source>
</evidence>
<feature type="binding site" evidence="7">
    <location>
        <position position="18"/>
    </location>
    <ligand>
        <name>ADP</name>
        <dbReference type="ChEBI" id="CHEBI:456216"/>
    </ligand>
</feature>
<dbReference type="InterPro" id="IPR043129">
    <property type="entry name" value="ATPase_NBD"/>
</dbReference>
<comment type="similarity">
    <text evidence="1 7 8">Belongs to the FGGY kinase family.</text>
</comment>
<dbReference type="InterPro" id="IPR018485">
    <property type="entry name" value="FGGY_C"/>
</dbReference>
<comment type="pathway">
    <text evidence="7">Polyol metabolism; glycerol degradation via glycerol kinase pathway; sn-glycerol 3-phosphate from glycerol: step 1/1.</text>
</comment>
<dbReference type="HAMAP" id="MF_00186">
    <property type="entry name" value="Glycerol_kin"/>
    <property type="match status" value="1"/>
</dbReference>
<dbReference type="CDD" id="cd07786">
    <property type="entry name" value="FGGY_EcGK_like"/>
    <property type="match status" value="1"/>
</dbReference>
<evidence type="ECO:0000256" key="4">
    <source>
        <dbReference type="ARBA" id="ARBA00022777"/>
    </source>
</evidence>
<dbReference type="Proteomes" id="UP000727456">
    <property type="component" value="Unassembled WGS sequence"/>
</dbReference>
<organism evidence="11 12">
    <name type="scientific">Sphingomonas vulcanisoli</name>
    <dbReference type="NCBI Taxonomy" id="1658060"/>
    <lineage>
        <taxon>Bacteria</taxon>
        <taxon>Pseudomonadati</taxon>
        <taxon>Pseudomonadota</taxon>
        <taxon>Alphaproteobacteria</taxon>
        <taxon>Sphingomonadales</taxon>
        <taxon>Sphingomonadaceae</taxon>
        <taxon>Sphingomonas</taxon>
    </lineage>
</organism>
<keyword evidence="3 7" id="KW-0547">Nucleotide-binding</keyword>
<dbReference type="InterPro" id="IPR018484">
    <property type="entry name" value="FGGY_N"/>
</dbReference>
<comment type="catalytic activity">
    <reaction evidence="7">
        <text>glycerol + ATP = sn-glycerol 3-phosphate + ADP + H(+)</text>
        <dbReference type="Rhea" id="RHEA:21644"/>
        <dbReference type="ChEBI" id="CHEBI:15378"/>
        <dbReference type="ChEBI" id="CHEBI:17754"/>
        <dbReference type="ChEBI" id="CHEBI:30616"/>
        <dbReference type="ChEBI" id="CHEBI:57597"/>
        <dbReference type="ChEBI" id="CHEBI:456216"/>
        <dbReference type="EC" id="2.7.1.30"/>
    </reaction>
</comment>
<feature type="domain" description="Carbohydrate kinase FGGY C-terminal" evidence="10">
    <location>
        <begin position="262"/>
        <end position="448"/>
    </location>
</feature>
<feature type="binding site" evidence="7">
    <location>
        <position position="415"/>
    </location>
    <ligand>
        <name>ADP</name>
        <dbReference type="ChEBI" id="CHEBI:456216"/>
    </ligand>
</feature>
<dbReference type="SUPFAM" id="SSF53067">
    <property type="entry name" value="Actin-like ATPase domain"/>
    <property type="match status" value="2"/>
</dbReference>
<dbReference type="InterPro" id="IPR018483">
    <property type="entry name" value="Carb_kinase_FGGY_CS"/>
</dbReference>
<comment type="function">
    <text evidence="7">Key enzyme in the regulation of glycerol uptake and metabolism. Catalyzes the phosphorylation of glycerol to yield sn-glycerol 3-phosphate.</text>
</comment>
<feature type="binding site" evidence="7">
    <location>
        <position position="310"/>
    </location>
    <ligand>
        <name>ATP</name>
        <dbReference type="ChEBI" id="CHEBI:30616"/>
    </ligand>
</feature>
<dbReference type="PROSITE" id="PS00445">
    <property type="entry name" value="FGGY_KINASES_2"/>
    <property type="match status" value="1"/>
</dbReference>
<accession>A0ABX0TPN3</accession>
<proteinExistence type="inferred from homology"/>
<comment type="caution">
    <text evidence="11">The sequence shown here is derived from an EMBL/GenBank/DDBJ whole genome shotgun (WGS) entry which is preliminary data.</text>
</comment>
<feature type="binding site" evidence="7">
    <location>
        <position position="267"/>
    </location>
    <ligand>
        <name>ATP</name>
        <dbReference type="ChEBI" id="CHEBI:30616"/>
    </ligand>
</feature>
<dbReference type="RefSeq" id="WP_167071331.1">
    <property type="nucleotide sequence ID" value="NZ_JAAOZC010000001.1"/>
</dbReference>
<dbReference type="NCBIfam" id="TIGR01311">
    <property type="entry name" value="glycerol_kin"/>
    <property type="match status" value="1"/>
</dbReference>
<name>A0ABX0TPN3_9SPHN</name>
<keyword evidence="4 7" id="KW-0418">Kinase</keyword>
<evidence type="ECO:0000256" key="7">
    <source>
        <dbReference type="HAMAP-Rule" id="MF_00186"/>
    </source>
</evidence>
<dbReference type="PIRSF" id="PIRSF000538">
    <property type="entry name" value="GlpK"/>
    <property type="match status" value="1"/>
</dbReference>
<feature type="binding site" evidence="7">
    <location>
        <position position="14"/>
    </location>
    <ligand>
        <name>sn-glycerol 3-phosphate</name>
        <dbReference type="ChEBI" id="CHEBI:57597"/>
    </ligand>
</feature>
<dbReference type="EC" id="2.7.1.30" evidence="7"/>
<feature type="binding site" evidence="7">
    <location>
        <position position="15"/>
    </location>
    <ligand>
        <name>ATP</name>
        <dbReference type="ChEBI" id="CHEBI:30616"/>
    </ligand>
</feature>
<dbReference type="PANTHER" id="PTHR10196">
    <property type="entry name" value="SUGAR KINASE"/>
    <property type="match status" value="1"/>
</dbReference>
<feature type="binding site" evidence="7">
    <location>
        <position position="246"/>
    </location>
    <ligand>
        <name>glycerol</name>
        <dbReference type="ChEBI" id="CHEBI:17754"/>
    </ligand>
</feature>
<evidence type="ECO:0000259" key="9">
    <source>
        <dbReference type="Pfam" id="PF00370"/>
    </source>
</evidence>
<dbReference type="EMBL" id="JAAOZC010000001">
    <property type="protein sequence ID" value="NIJ06719.1"/>
    <property type="molecule type" value="Genomic_DNA"/>
</dbReference>
<comment type="activity regulation">
    <text evidence="7">Inhibited by fructose 1,6-bisphosphate (FBP).</text>
</comment>
<dbReference type="Gene3D" id="3.30.420.40">
    <property type="match status" value="2"/>
</dbReference>
<feature type="binding site" evidence="7">
    <location>
        <position position="245"/>
    </location>
    <ligand>
        <name>glycerol</name>
        <dbReference type="ChEBI" id="CHEBI:17754"/>
    </ligand>
</feature>
<feature type="binding site" evidence="7">
    <location>
        <position position="310"/>
    </location>
    <ligand>
        <name>ADP</name>
        <dbReference type="ChEBI" id="CHEBI:456216"/>
    </ligand>
</feature>
<protein>
    <recommendedName>
        <fullName evidence="7">Glycerol kinase</fullName>
        <ecNumber evidence="7">2.7.1.30</ecNumber>
    </recommendedName>
    <alternativeName>
        <fullName evidence="7">ATP:glycerol 3-phosphotransferase</fullName>
    </alternativeName>
    <alternativeName>
        <fullName evidence="7">Glycerokinase</fullName>
        <shortName evidence="7">GK</shortName>
    </alternativeName>
</protein>
<feature type="binding site" evidence="7">
    <location>
        <position position="411"/>
    </location>
    <ligand>
        <name>ADP</name>
        <dbReference type="ChEBI" id="CHEBI:456216"/>
    </ligand>
</feature>
<dbReference type="PROSITE" id="PS00933">
    <property type="entry name" value="FGGY_KINASES_1"/>
    <property type="match status" value="1"/>
</dbReference>
<reference evidence="11 12" key="1">
    <citation type="submission" date="2020-03" db="EMBL/GenBank/DDBJ databases">
        <title>Genomic Encyclopedia of Type Strains, Phase III (KMG-III): the genomes of soil and plant-associated and newly described type strains.</title>
        <authorList>
            <person name="Whitman W."/>
        </authorList>
    </citation>
    <scope>NUCLEOTIDE SEQUENCE [LARGE SCALE GENOMIC DNA]</scope>
    <source>
        <strain evidence="11 12">CECT 8804</strain>
    </source>
</reference>
<feature type="binding site" evidence="7">
    <location>
        <position position="411"/>
    </location>
    <ligand>
        <name>ATP</name>
        <dbReference type="ChEBI" id="CHEBI:30616"/>
    </ligand>
</feature>
<keyword evidence="6 7" id="KW-0067">ATP-binding</keyword>
<sequence length="497" mass="53221">MTAAKHILAIDQGTTSTRCIVFDGAGAPVATAQREFEQHYPAPGWVEHDPEDIWRDTLATAREAIAQSGVGAAGIAAIGITNQRETVVVWDRATGVPIHNAIVWQDRRTAETCAALKAQGHEEMVRAKTGLLLDPYFSGTKLAWMLDHVEGARARAEKGELAFGTIDCFLLWRLTGGKVHATDATNASRTLLFDIHAQRWDEELCALIGVPMALLPEVHDNSHHFGDTAPDLLGAAIPIAGMAGDQQAALFGQACFEPGMAKSTYGTGCFMLLNTGEEAVRSENRLLTTSAYRLDGRTTYALEGSIFVAGAAIKWLRDGIGVIARASETDSLATRVPDSHGVYMVPAFVGLGAPHWDPDARGAIFGLTLGATAAHLARAALEAVVYQTRDLLTAMVEDGGAKPTVMRVDGGMAANDWLCQFLADLLEVEVERPAHLEITALGAAFLAGLCVGAWKDLDALAATRAAGRRFKPGMDADLRRQLIAGWEDALSRTLRHP</sequence>
<keyword evidence="12" id="KW-1185">Reference proteome</keyword>
<feature type="binding site" evidence="7">
    <location>
        <position position="16"/>
    </location>
    <ligand>
        <name>ATP</name>
        <dbReference type="ChEBI" id="CHEBI:30616"/>
    </ligand>
</feature>
<comment type="caution">
    <text evidence="7">Lacks conserved residue(s) required for the propagation of feature annotation.</text>
</comment>
<feature type="binding site" evidence="7">
    <location>
        <position position="84"/>
    </location>
    <ligand>
        <name>glycerol</name>
        <dbReference type="ChEBI" id="CHEBI:17754"/>
    </ligand>
</feature>
<feature type="binding site" evidence="7">
    <location>
        <position position="245"/>
    </location>
    <ligand>
        <name>sn-glycerol 3-phosphate</name>
        <dbReference type="ChEBI" id="CHEBI:57597"/>
    </ligand>
</feature>
<evidence type="ECO:0000256" key="2">
    <source>
        <dbReference type="ARBA" id="ARBA00022679"/>
    </source>
</evidence>
<feature type="binding site" evidence="7">
    <location>
        <position position="136"/>
    </location>
    <ligand>
        <name>glycerol</name>
        <dbReference type="ChEBI" id="CHEBI:17754"/>
    </ligand>
</feature>
<feature type="domain" description="Carbohydrate kinase FGGY N-terminal" evidence="9">
    <location>
        <begin position="7"/>
        <end position="252"/>
    </location>
</feature>
<dbReference type="Pfam" id="PF00370">
    <property type="entry name" value="FGGY_N"/>
    <property type="match status" value="1"/>
</dbReference>
<dbReference type="PANTHER" id="PTHR10196:SF78">
    <property type="entry name" value="GLYCEROL KINASE"/>
    <property type="match status" value="1"/>
</dbReference>
<keyword evidence="5 7" id="KW-0319">Glycerol metabolism</keyword>
<dbReference type="InterPro" id="IPR005999">
    <property type="entry name" value="Glycerol_kin"/>
</dbReference>
<feature type="binding site" evidence="7">
    <location>
        <position position="136"/>
    </location>
    <ligand>
        <name>sn-glycerol 3-phosphate</name>
        <dbReference type="ChEBI" id="CHEBI:57597"/>
    </ligand>
</feature>
<feature type="binding site" evidence="7">
    <location>
        <position position="14"/>
    </location>
    <ligand>
        <name>ATP</name>
        <dbReference type="ChEBI" id="CHEBI:30616"/>
    </ligand>
</feature>
<dbReference type="NCBIfam" id="NF000756">
    <property type="entry name" value="PRK00047.1"/>
    <property type="match status" value="1"/>
</dbReference>
<evidence type="ECO:0000256" key="3">
    <source>
        <dbReference type="ARBA" id="ARBA00022741"/>
    </source>
</evidence>
<feature type="binding site" evidence="7">
    <location>
        <position position="85"/>
    </location>
    <ligand>
        <name>glycerol</name>
        <dbReference type="ChEBI" id="CHEBI:17754"/>
    </ligand>
</feature>
<feature type="binding site" evidence="7">
    <location>
        <position position="14"/>
    </location>
    <ligand>
        <name>ADP</name>
        <dbReference type="ChEBI" id="CHEBI:456216"/>
    </ligand>
</feature>
<evidence type="ECO:0000313" key="11">
    <source>
        <dbReference type="EMBL" id="NIJ06719.1"/>
    </source>
</evidence>
<feature type="binding site" evidence="7">
    <location>
        <position position="84"/>
    </location>
    <ligand>
        <name>sn-glycerol 3-phosphate</name>
        <dbReference type="ChEBI" id="CHEBI:57597"/>
    </ligand>
</feature>
<evidence type="ECO:0000259" key="10">
    <source>
        <dbReference type="Pfam" id="PF02782"/>
    </source>
</evidence>
<gene>
    <name evidence="7" type="primary">glpK</name>
    <name evidence="11" type="ORF">FHS31_000301</name>
</gene>
<dbReference type="GO" id="GO:0004370">
    <property type="term" value="F:glycerol kinase activity"/>
    <property type="evidence" value="ECO:0007669"/>
    <property type="project" value="UniProtKB-EC"/>
</dbReference>
<evidence type="ECO:0000313" key="12">
    <source>
        <dbReference type="Proteomes" id="UP000727456"/>
    </source>
</evidence>
<dbReference type="InterPro" id="IPR000577">
    <property type="entry name" value="Carb_kinase_FGGY"/>
</dbReference>